<dbReference type="EMBL" id="HE804045">
    <property type="protein sequence ID" value="CCH34064.1"/>
    <property type="molecule type" value="Genomic_DNA"/>
</dbReference>
<accession>K0KB81</accession>
<organism evidence="2 3">
    <name type="scientific">Saccharothrix espanaensis (strain ATCC 51144 / DSM 44229 / JCM 9112 / NBRC 15066 / NRRL 15764)</name>
    <dbReference type="NCBI Taxonomy" id="1179773"/>
    <lineage>
        <taxon>Bacteria</taxon>
        <taxon>Bacillati</taxon>
        <taxon>Actinomycetota</taxon>
        <taxon>Actinomycetes</taxon>
        <taxon>Pseudonocardiales</taxon>
        <taxon>Pseudonocardiaceae</taxon>
        <taxon>Saccharothrix</taxon>
    </lineage>
</organism>
<evidence type="ECO:0000256" key="1">
    <source>
        <dbReference type="SAM" id="MobiDB-lite"/>
    </source>
</evidence>
<sequence length="104" mass="11458">MHESLVRAHLRRLAFRSSRMVYPWVDLHPDRKLHSLHSGVALDPEDLIRSDVAAEAARAGRRCTHWSATPASWTTGGSRNSPPGTAQTRCASTNCTATPRSPRS</sequence>
<dbReference type="KEGG" id="sesp:BN6_68270"/>
<evidence type="ECO:0000313" key="2">
    <source>
        <dbReference type="EMBL" id="CCH34064.1"/>
    </source>
</evidence>
<dbReference type="Proteomes" id="UP000006281">
    <property type="component" value="Chromosome"/>
</dbReference>
<dbReference type="PATRIC" id="fig|1179773.3.peg.6892"/>
<dbReference type="AlphaFoldDB" id="K0KB81"/>
<gene>
    <name evidence="2" type="ordered locus">BN6_68270</name>
</gene>
<keyword evidence="3" id="KW-1185">Reference proteome</keyword>
<feature type="region of interest" description="Disordered" evidence="1">
    <location>
        <begin position="67"/>
        <end position="104"/>
    </location>
</feature>
<name>K0KB81_SACES</name>
<reference evidence="2 3" key="1">
    <citation type="journal article" date="2012" name="BMC Genomics">
        <title>Complete genome sequence of Saccharothrix espanaensis DSM 44229T and comparison to the other completely sequenced Pseudonocardiaceae.</title>
        <authorList>
            <person name="Strobel T."/>
            <person name="Al-Dilaimi A."/>
            <person name="Blom J."/>
            <person name="Gessner A."/>
            <person name="Kalinowski J."/>
            <person name="Luzhetska M."/>
            <person name="Puhler A."/>
            <person name="Szczepanowski R."/>
            <person name="Bechthold A."/>
            <person name="Ruckert C."/>
        </authorList>
    </citation>
    <scope>NUCLEOTIDE SEQUENCE [LARGE SCALE GENOMIC DNA]</scope>
    <source>
        <strain evidence="3">ATCC 51144 / DSM 44229 / JCM 9112 / NBRC 15066 / NRRL 15764</strain>
    </source>
</reference>
<evidence type="ECO:0000313" key="3">
    <source>
        <dbReference type="Proteomes" id="UP000006281"/>
    </source>
</evidence>
<protein>
    <submittedName>
        <fullName evidence="2">Uncharacterized protein</fullName>
    </submittedName>
</protein>
<proteinExistence type="predicted"/>
<dbReference type="HOGENOM" id="CLU_2248173_0_0_11"/>